<dbReference type="EMBL" id="GHJT01007973">
    <property type="protein sequence ID" value="MOY41944.1"/>
    <property type="molecule type" value="Transcribed_RNA"/>
</dbReference>
<dbReference type="AlphaFoldDB" id="A0A4D5RYQ8"/>
<evidence type="ECO:0000313" key="2">
    <source>
        <dbReference type="EMBL" id="MOY41944.1"/>
    </source>
</evidence>
<keyword evidence="1" id="KW-0732">Signal</keyword>
<reference evidence="2" key="1">
    <citation type="submission" date="2019-04" db="EMBL/GenBank/DDBJ databases">
        <title>An insight into the mialome of Ixodes scapularis.</title>
        <authorList>
            <person name="Ribeiro J.M."/>
            <person name="Mather T.N."/>
            <person name="Karim S."/>
        </authorList>
    </citation>
    <scope>NUCLEOTIDE SEQUENCE</scope>
</reference>
<protein>
    <submittedName>
        <fullName evidence="2">Putative secreted protein</fullName>
    </submittedName>
</protein>
<proteinExistence type="predicted"/>
<evidence type="ECO:0000256" key="1">
    <source>
        <dbReference type="SAM" id="SignalP"/>
    </source>
</evidence>
<sequence>MGAGVLYVCWLSTLRAFCSALRRVVGSGGPLTVSSDSCGGSFELFVRIPWPWGGGRSRRAIAHCPYGCH</sequence>
<feature type="chain" id="PRO_5020033494" evidence="1">
    <location>
        <begin position="21"/>
        <end position="69"/>
    </location>
</feature>
<organism evidence="2">
    <name type="scientific">Ixodes scapularis</name>
    <name type="common">Black-legged tick</name>
    <name type="synonym">Deer tick</name>
    <dbReference type="NCBI Taxonomy" id="6945"/>
    <lineage>
        <taxon>Eukaryota</taxon>
        <taxon>Metazoa</taxon>
        <taxon>Ecdysozoa</taxon>
        <taxon>Arthropoda</taxon>
        <taxon>Chelicerata</taxon>
        <taxon>Arachnida</taxon>
        <taxon>Acari</taxon>
        <taxon>Parasitiformes</taxon>
        <taxon>Ixodida</taxon>
        <taxon>Ixodoidea</taxon>
        <taxon>Ixodidae</taxon>
        <taxon>Ixodinae</taxon>
        <taxon>Ixodes</taxon>
    </lineage>
</organism>
<feature type="signal peptide" evidence="1">
    <location>
        <begin position="1"/>
        <end position="20"/>
    </location>
</feature>
<name>A0A4D5RYQ8_IXOSC</name>
<accession>A0A4D5RYQ8</accession>